<reference evidence="1" key="1">
    <citation type="submission" date="2020-02" db="EMBL/GenBank/DDBJ databases">
        <title>Genome sequencing of the panga catfish, Pangasius djambal.</title>
        <authorList>
            <person name="Wen M."/>
            <person name="Zahm M."/>
            <person name="Roques C."/>
            <person name="Cabau C."/>
            <person name="Klopp C."/>
            <person name="Donnadieu C."/>
            <person name="Jouanno E."/>
            <person name="Avarre J.-C."/>
            <person name="Campet M."/>
            <person name="Ha T."/>
            <person name="Dugue R."/>
            <person name="Lampietro C."/>
            <person name="Louis A."/>
            <person name="Herpin A."/>
            <person name="Echchiki A."/>
            <person name="Berthelot C."/>
            <person name="Parey E."/>
            <person name="Roest-Crollius H."/>
            <person name="Braasch I."/>
            <person name="Postlethwait J.H."/>
            <person name="Bobe J."/>
            <person name="Montfort J."/>
            <person name="Bouchez O."/>
            <person name="Begum T."/>
            <person name="Schartl M."/>
            <person name="Gustiano R."/>
            <person name="Guiguen Y."/>
        </authorList>
    </citation>
    <scope>NUCLEOTIDE SEQUENCE</scope>
    <source>
        <strain evidence="1">Pdj_M5554</strain>
    </source>
</reference>
<comment type="caution">
    <text evidence="1">The sequence shown here is derived from an EMBL/GenBank/DDBJ whole genome shotgun (WGS) entry which is preliminary data.</text>
</comment>
<organism evidence="1 2">
    <name type="scientific">Pangasius djambal</name>
    <dbReference type="NCBI Taxonomy" id="1691987"/>
    <lineage>
        <taxon>Eukaryota</taxon>
        <taxon>Metazoa</taxon>
        <taxon>Chordata</taxon>
        <taxon>Craniata</taxon>
        <taxon>Vertebrata</taxon>
        <taxon>Euteleostomi</taxon>
        <taxon>Actinopterygii</taxon>
        <taxon>Neopterygii</taxon>
        <taxon>Teleostei</taxon>
        <taxon>Ostariophysi</taxon>
        <taxon>Siluriformes</taxon>
        <taxon>Pangasiidae</taxon>
        <taxon>Pangasius</taxon>
    </lineage>
</organism>
<evidence type="ECO:0000313" key="1">
    <source>
        <dbReference type="EMBL" id="MCJ8742061.1"/>
    </source>
</evidence>
<name>A0ACC5Z467_9TELE</name>
<proteinExistence type="predicted"/>
<dbReference type="EMBL" id="CM040990">
    <property type="protein sequence ID" value="MCJ8742061.1"/>
    <property type="molecule type" value="Genomic_DNA"/>
</dbReference>
<accession>A0ACC5Z467</accession>
<evidence type="ECO:0000313" key="2">
    <source>
        <dbReference type="Proteomes" id="UP000830395"/>
    </source>
</evidence>
<gene>
    <name evidence="1" type="ORF">PDJAM_G00077780</name>
</gene>
<sequence length="69" mass="8009">MSEYVNIPFRHLFPSRLLRVKSTLADARGVLTKYYRLIKRPESQRTPGEASSSSWLNSALWCICGEQHR</sequence>
<protein>
    <submittedName>
        <fullName evidence="1">Uncharacterized protein</fullName>
    </submittedName>
</protein>
<dbReference type="Proteomes" id="UP000830395">
    <property type="component" value="Chromosome 16"/>
</dbReference>
<keyword evidence="2" id="KW-1185">Reference proteome</keyword>